<dbReference type="PROSITE" id="PS51154">
    <property type="entry name" value="MACRO"/>
    <property type="match status" value="1"/>
</dbReference>
<dbReference type="PRINTS" id="PR00620">
    <property type="entry name" value="HISTONEH2A"/>
</dbReference>
<dbReference type="GO" id="GO:0006325">
    <property type="term" value="P:chromatin organization"/>
    <property type="evidence" value="ECO:0007669"/>
    <property type="project" value="UniProtKB-KW"/>
</dbReference>
<dbReference type="GO" id="GO:0005634">
    <property type="term" value="C:nucleus"/>
    <property type="evidence" value="ECO:0007669"/>
    <property type="project" value="UniProtKB-SubCell"/>
</dbReference>
<dbReference type="InterPro" id="IPR009072">
    <property type="entry name" value="Histone-fold"/>
</dbReference>
<dbReference type="InterPro" id="IPR002119">
    <property type="entry name" value="Histone_H2A"/>
</dbReference>
<keyword evidence="7" id="KW-0539">Nucleus</keyword>
<dbReference type="PANTHER" id="PTHR23430">
    <property type="entry name" value="HISTONE H2A"/>
    <property type="match status" value="1"/>
</dbReference>
<sequence length="535" mass="57782">MCVIWALGPCHHSQDVSQSPFLTPPSFLSSIDLVPGGHRVSKLRGKLRQDVGPEREEENVQAVTFSQGWGHLPSGEADALPEERDVQVPNQRGCSRLHGRSHRIPGRHLVAAQCVRLLLLPSEDLLGVSGAQEWAVARGDRDKTVMVQDAKLYSTAQKLKTGRLLDPSHPSGKRAEILELAGNAARDNKKARIAPRHILLAVANDEELNQLLKGVTIASGGVLPRIHPELLAKKRGTKGKSETILSPPPEKRGRKATSGKKGGKKSKAAKPRTSKKVSPGTVTEQEGIGGSQGKDLIKPLWAFVLDYFSSVLLISTQSKPKDSDKEGTSNSTSEDGPGDGFTILSSKSLVLGQKVTKRILSLTQSDISHIGSMRVEGIVHPTTAEIDLKEDIGKALEKAGGKEFLETVKELRKSQGPLEVAEAAVSQSSGLAAKFVIHCHIPQWGSDKCEEQLEETIKNCLSAAEDKKLKSVAFPPFPSGRNCFPKQTAAQVTLKAISAHFDDSSASSLKNVYFLLFDSESIGIYVQEMAKLDAK</sequence>
<keyword evidence="12" id="KW-1185">Reference proteome</keyword>
<dbReference type="SMART" id="SM00506">
    <property type="entry name" value="A1pp"/>
    <property type="match status" value="1"/>
</dbReference>
<dbReference type="Pfam" id="PF01661">
    <property type="entry name" value="Macro"/>
    <property type="match status" value="1"/>
</dbReference>
<dbReference type="FunFam" id="3.40.220.10:FF:000002">
    <property type="entry name" value="Core histone macro-H2A"/>
    <property type="match status" value="1"/>
</dbReference>
<dbReference type="GO" id="GO:0030527">
    <property type="term" value="F:structural constituent of chromatin"/>
    <property type="evidence" value="ECO:0007669"/>
    <property type="project" value="InterPro"/>
</dbReference>
<evidence type="ECO:0000313" key="11">
    <source>
        <dbReference type="EMBL" id="KAB1271221.1"/>
    </source>
</evidence>
<dbReference type="SUPFAM" id="SSF47113">
    <property type="entry name" value="Histone-fold"/>
    <property type="match status" value="1"/>
</dbReference>
<evidence type="ECO:0000256" key="4">
    <source>
        <dbReference type="ARBA" id="ARBA00022843"/>
    </source>
</evidence>
<evidence type="ECO:0000313" key="12">
    <source>
        <dbReference type="Proteomes" id="UP000299084"/>
    </source>
</evidence>
<comment type="caution">
    <text evidence="11">The sequence shown here is derived from an EMBL/GenBank/DDBJ whole genome shotgun (WGS) entry which is preliminary data.</text>
</comment>
<dbReference type="AlphaFoldDB" id="A0A5N4DJB2"/>
<dbReference type="Gene3D" id="1.10.20.10">
    <property type="entry name" value="Histone, subunit A"/>
    <property type="match status" value="1"/>
</dbReference>
<evidence type="ECO:0000256" key="6">
    <source>
        <dbReference type="ARBA" id="ARBA00023125"/>
    </source>
</evidence>
<feature type="region of interest" description="Disordered" evidence="9">
    <location>
        <begin position="232"/>
        <end position="289"/>
    </location>
</feature>
<keyword evidence="3" id="KW-0158">Chromosome</keyword>
<gene>
    <name evidence="11" type="ORF">Cadr_000009151</name>
</gene>
<evidence type="ECO:0000256" key="8">
    <source>
        <dbReference type="ARBA" id="ARBA00023269"/>
    </source>
</evidence>
<accession>A0A5N4DJB2</accession>
<comment type="subcellular location">
    <subcellularLocation>
        <location evidence="2">Chromosome</location>
    </subcellularLocation>
    <subcellularLocation>
        <location evidence="1">Nucleus</location>
    </subcellularLocation>
</comment>
<dbReference type="SUPFAM" id="SSF52949">
    <property type="entry name" value="Macro domain-like"/>
    <property type="match status" value="1"/>
</dbReference>
<evidence type="ECO:0000256" key="5">
    <source>
        <dbReference type="ARBA" id="ARBA00022853"/>
    </source>
</evidence>
<dbReference type="InterPro" id="IPR035796">
    <property type="entry name" value="Macro_H2A"/>
</dbReference>
<dbReference type="InterPro" id="IPR002589">
    <property type="entry name" value="Macro_dom"/>
</dbReference>
<dbReference type="CDD" id="cd02904">
    <property type="entry name" value="Macro_H2A-like"/>
    <property type="match status" value="1"/>
</dbReference>
<dbReference type="GO" id="GO:0000786">
    <property type="term" value="C:nucleosome"/>
    <property type="evidence" value="ECO:0007669"/>
    <property type="project" value="UniProtKB-KW"/>
</dbReference>
<evidence type="ECO:0000256" key="3">
    <source>
        <dbReference type="ARBA" id="ARBA00022454"/>
    </source>
</evidence>
<keyword evidence="4" id="KW-0832">Ubl conjugation</keyword>
<dbReference type="SMART" id="SM00414">
    <property type="entry name" value="H2A"/>
    <property type="match status" value="1"/>
</dbReference>
<evidence type="ECO:0000256" key="7">
    <source>
        <dbReference type="ARBA" id="ARBA00023242"/>
    </source>
</evidence>
<feature type="region of interest" description="Disordered" evidence="9">
    <location>
        <begin position="318"/>
        <end position="340"/>
    </location>
</feature>
<name>A0A5N4DJB2_CAMDR</name>
<proteinExistence type="predicted"/>
<keyword evidence="8" id="KW-0544">Nucleosome core</keyword>
<keyword evidence="5" id="KW-0156">Chromatin regulator</keyword>
<dbReference type="GO" id="GO:0003677">
    <property type="term" value="F:DNA binding"/>
    <property type="evidence" value="ECO:0007669"/>
    <property type="project" value="UniProtKB-KW"/>
</dbReference>
<dbReference type="Gene3D" id="3.40.220.10">
    <property type="entry name" value="Leucine Aminopeptidase, subunit E, domain 1"/>
    <property type="match status" value="1"/>
</dbReference>
<feature type="domain" description="Macro" evidence="10">
    <location>
        <begin position="347"/>
        <end position="533"/>
    </location>
</feature>
<evidence type="ECO:0000256" key="1">
    <source>
        <dbReference type="ARBA" id="ARBA00004123"/>
    </source>
</evidence>
<evidence type="ECO:0000259" key="10">
    <source>
        <dbReference type="PROSITE" id="PS51154"/>
    </source>
</evidence>
<dbReference type="CDD" id="cd00074">
    <property type="entry name" value="HFD_H2A"/>
    <property type="match status" value="1"/>
</dbReference>
<dbReference type="Pfam" id="PF16211">
    <property type="entry name" value="Histone_H2A_C"/>
    <property type="match status" value="1"/>
</dbReference>
<evidence type="ECO:0000256" key="2">
    <source>
        <dbReference type="ARBA" id="ARBA00004286"/>
    </source>
</evidence>
<dbReference type="GO" id="GO:0046982">
    <property type="term" value="F:protein heterodimerization activity"/>
    <property type="evidence" value="ECO:0007669"/>
    <property type="project" value="InterPro"/>
</dbReference>
<keyword evidence="6" id="KW-0238">DNA-binding</keyword>
<reference evidence="11 12" key="1">
    <citation type="journal article" date="2019" name="Mol. Ecol. Resour.">
        <title>Improving Illumina assemblies with Hi-C and long reads: an example with the North African dromedary.</title>
        <authorList>
            <person name="Elbers J.P."/>
            <person name="Rogers M.F."/>
            <person name="Perelman P.L."/>
            <person name="Proskuryakova A.A."/>
            <person name="Serdyukova N.A."/>
            <person name="Johnson W.E."/>
            <person name="Horin P."/>
            <person name="Corander J."/>
            <person name="Murphy D."/>
            <person name="Burger P.A."/>
        </authorList>
    </citation>
    <scope>NUCLEOTIDE SEQUENCE [LARGE SCALE GENOMIC DNA]</scope>
    <source>
        <strain evidence="11">Drom800</strain>
        <tissue evidence="11">Blood</tissue>
    </source>
</reference>
<dbReference type="EMBL" id="JWIN03000011">
    <property type="protein sequence ID" value="KAB1271221.1"/>
    <property type="molecule type" value="Genomic_DNA"/>
</dbReference>
<organism evidence="11 12">
    <name type="scientific">Camelus dromedarius</name>
    <name type="common">Dromedary</name>
    <name type="synonym">Arabian camel</name>
    <dbReference type="NCBI Taxonomy" id="9838"/>
    <lineage>
        <taxon>Eukaryota</taxon>
        <taxon>Metazoa</taxon>
        <taxon>Chordata</taxon>
        <taxon>Craniata</taxon>
        <taxon>Vertebrata</taxon>
        <taxon>Euteleostomi</taxon>
        <taxon>Mammalia</taxon>
        <taxon>Eutheria</taxon>
        <taxon>Laurasiatheria</taxon>
        <taxon>Artiodactyla</taxon>
        <taxon>Tylopoda</taxon>
        <taxon>Camelidae</taxon>
        <taxon>Camelus</taxon>
    </lineage>
</organism>
<dbReference type="InterPro" id="IPR032454">
    <property type="entry name" value="Histone_H2A_C"/>
</dbReference>
<dbReference type="Proteomes" id="UP000299084">
    <property type="component" value="Unassembled WGS sequence"/>
</dbReference>
<dbReference type="InterPro" id="IPR043472">
    <property type="entry name" value="Macro_dom-like"/>
</dbReference>
<protein>
    <submittedName>
        <fullName evidence="11">Core histone macro-H2A.2</fullName>
    </submittedName>
</protein>
<feature type="compositionally biased region" description="Basic residues" evidence="9">
    <location>
        <begin position="252"/>
        <end position="275"/>
    </location>
</feature>
<evidence type="ECO:0000256" key="9">
    <source>
        <dbReference type="SAM" id="MobiDB-lite"/>
    </source>
</evidence>